<evidence type="ECO:0008006" key="8">
    <source>
        <dbReference type="Google" id="ProtNLM"/>
    </source>
</evidence>
<keyword evidence="3" id="KW-0812">Transmembrane</keyword>
<organism evidence="6 7">
    <name type="scientific">Aquatica leii</name>
    <dbReference type="NCBI Taxonomy" id="1421715"/>
    <lineage>
        <taxon>Eukaryota</taxon>
        <taxon>Metazoa</taxon>
        <taxon>Ecdysozoa</taxon>
        <taxon>Arthropoda</taxon>
        <taxon>Hexapoda</taxon>
        <taxon>Insecta</taxon>
        <taxon>Pterygota</taxon>
        <taxon>Neoptera</taxon>
        <taxon>Endopterygota</taxon>
        <taxon>Coleoptera</taxon>
        <taxon>Polyphaga</taxon>
        <taxon>Elateriformia</taxon>
        <taxon>Elateroidea</taxon>
        <taxon>Lampyridae</taxon>
        <taxon>Luciolinae</taxon>
        <taxon>Aquatica</taxon>
    </lineage>
</organism>
<evidence type="ECO:0000256" key="1">
    <source>
        <dbReference type="ARBA" id="ARBA00004141"/>
    </source>
</evidence>
<dbReference type="GO" id="GO:0061630">
    <property type="term" value="F:ubiquitin protein ligase activity"/>
    <property type="evidence" value="ECO:0007669"/>
    <property type="project" value="InterPro"/>
</dbReference>
<comment type="similarity">
    <text evidence="2">Belongs to the TMEM129 family.</text>
</comment>
<evidence type="ECO:0000256" key="4">
    <source>
        <dbReference type="ARBA" id="ARBA00022989"/>
    </source>
</evidence>
<gene>
    <name evidence="6" type="ORF">RN001_012011</name>
</gene>
<dbReference type="InterPro" id="IPR018801">
    <property type="entry name" value="TM129"/>
</dbReference>
<comment type="subcellular location">
    <subcellularLocation>
        <location evidence="1">Membrane</location>
        <topology evidence="1">Multi-pass membrane protein</topology>
    </subcellularLocation>
</comment>
<reference evidence="7" key="1">
    <citation type="submission" date="2023-01" db="EMBL/GenBank/DDBJ databases">
        <title>Key to firefly adult light organ development and bioluminescence: homeobox transcription factors regulate luciferase expression and transportation to peroxisome.</title>
        <authorList>
            <person name="Fu X."/>
        </authorList>
    </citation>
    <scope>NUCLEOTIDE SEQUENCE [LARGE SCALE GENOMIC DNA]</scope>
</reference>
<proteinExistence type="inferred from homology"/>
<dbReference type="PANTHER" id="PTHR31322">
    <property type="entry name" value="E3 UBIQUITIN-PROTEIN LIGASE TM129"/>
    <property type="match status" value="1"/>
</dbReference>
<evidence type="ECO:0000256" key="5">
    <source>
        <dbReference type="ARBA" id="ARBA00023136"/>
    </source>
</evidence>
<dbReference type="EMBL" id="JARPUR010000005">
    <property type="protein sequence ID" value="KAK4875589.1"/>
    <property type="molecule type" value="Genomic_DNA"/>
</dbReference>
<dbReference type="GO" id="GO:0016020">
    <property type="term" value="C:membrane"/>
    <property type="evidence" value="ECO:0007669"/>
    <property type="project" value="UniProtKB-SubCell"/>
</dbReference>
<sequence length="391" mass="44875">MMRYYIYGLSINPSCGIFLPATSVAADINTEFRRIDKISIQANAICTVIATENWIMKVTPLTIFIAHQSDATLNVNQCDTHSLSPENSRQVQYITIEVKSSRESIQPFNIRLNALDFKDLQDRIARPITILPNVLVHKSLMDKFVDTFKEVVVDNPRYETDQELENCIGCLQKQANVKLQKMCIEDSENATEESCATCYCRPMWCIDCMAKWFASRQDSDKPDTWLSSKCTCPMCRTRFCLLDCIRLCYICCAIILVFQEVLCIQTVTTTLAPCDEDKLLTYLAQIQVLNPESIINLSTIDELPVLCNQVEDQLTDLYYYLQTCKPSQNDLYIKLMQGVDSLYNSICTKNSFAEEFQKHYICYHKISQRLSKCGGPDDWNEDNDDKAICEY</sequence>
<dbReference type="GO" id="GO:0005783">
    <property type="term" value="C:endoplasmic reticulum"/>
    <property type="evidence" value="ECO:0007669"/>
    <property type="project" value="TreeGrafter"/>
</dbReference>
<evidence type="ECO:0000313" key="7">
    <source>
        <dbReference type="Proteomes" id="UP001353858"/>
    </source>
</evidence>
<keyword evidence="4" id="KW-1133">Transmembrane helix</keyword>
<evidence type="ECO:0000313" key="6">
    <source>
        <dbReference type="EMBL" id="KAK4875589.1"/>
    </source>
</evidence>
<keyword evidence="7" id="KW-1185">Reference proteome</keyword>
<dbReference type="PANTHER" id="PTHR31322:SF2">
    <property type="entry name" value="E3 UBIQUITIN-PROTEIN LIGASE TM129"/>
    <property type="match status" value="1"/>
</dbReference>
<keyword evidence="5" id="KW-0472">Membrane</keyword>
<evidence type="ECO:0000256" key="3">
    <source>
        <dbReference type="ARBA" id="ARBA00022692"/>
    </source>
</evidence>
<name>A0AAN7P2F0_9COLE</name>
<accession>A0AAN7P2F0</accession>
<dbReference type="AlphaFoldDB" id="A0AAN7P2F0"/>
<comment type="caution">
    <text evidence="6">The sequence shown here is derived from an EMBL/GenBank/DDBJ whole genome shotgun (WGS) entry which is preliminary data.</text>
</comment>
<dbReference type="Proteomes" id="UP001353858">
    <property type="component" value="Unassembled WGS sequence"/>
</dbReference>
<protein>
    <recommendedName>
        <fullName evidence="8">E3 ubiquitin-protein ligase TM129</fullName>
    </recommendedName>
</protein>
<dbReference type="Pfam" id="PF10272">
    <property type="entry name" value="Tmpp129"/>
    <property type="match status" value="1"/>
</dbReference>
<evidence type="ECO:0000256" key="2">
    <source>
        <dbReference type="ARBA" id="ARBA00007332"/>
    </source>
</evidence>
<dbReference type="GO" id="GO:0016567">
    <property type="term" value="P:protein ubiquitination"/>
    <property type="evidence" value="ECO:0007669"/>
    <property type="project" value="InterPro"/>
</dbReference>